<accession>A0AAU9NT95</accession>
<protein>
    <submittedName>
        <fullName evidence="2">Uncharacterized protein</fullName>
    </submittedName>
</protein>
<dbReference type="EMBL" id="CAKMRJ010005412">
    <property type="protein sequence ID" value="CAH1441134.1"/>
    <property type="molecule type" value="Genomic_DNA"/>
</dbReference>
<dbReference type="Proteomes" id="UP001157418">
    <property type="component" value="Unassembled WGS sequence"/>
</dbReference>
<evidence type="ECO:0000313" key="3">
    <source>
        <dbReference type="Proteomes" id="UP001157418"/>
    </source>
</evidence>
<organism evidence="2 3">
    <name type="scientific">Lactuca virosa</name>
    <dbReference type="NCBI Taxonomy" id="75947"/>
    <lineage>
        <taxon>Eukaryota</taxon>
        <taxon>Viridiplantae</taxon>
        <taxon>Streptophyta</taxon>
        <taxon>Embryophyta</taxon>
        <taxon>Tracheophyta</taxon>
        <taxon>Spermatophyta</taxon>
        <taxon>Magnoliopsida</taxon>
        <taxon>eudicotyledons</taxon>
        <taxon>Gunneridae</taxon>
        <taxon>Pentapetalae</taxon>
        <taxon>asterids</taxon>
        <taxon>campanulids</taxon>
        <taxon>Asterales</taxon>
        <taxon>Asteraceae</taxon>
        <taxon>Cichorioideae</taxon>
        <taxon>Cichorieae</taxon>
        <taxon>Lactucinae</taxon>
        <taxon>Lactuca</taxon>
    </lineage>
</organism>
<keyword evidence="3" id="KW-1185">Reference proteome</keyword>
<feature type="region of interest" description="Disordered" evidence="1">
    <location>
        <begin position="47"/>
        <end position="70"/>
    </location>
</feature>
<evidence type="ECO:0000313" key="2">
    <source>
        <dbReference type="EMBL" id="CAH1441134.1"/>
    </source>
</evidence>
<dbReference type="AlphaFoldDB" id="A0AAU9NT95"/>
<proteinExistence type="predicted"/>
<sequence>MYVDHFGNSNMQEWLDEHKDEVVGNIQEKVLDGSRLIKEVATRHRDVADIDDEEENGIEEDDEDEDDDENPYFLIKDNGIQVDMGENAGVGDSFEEDMGDNEDVYPELPNIFNDKLNLKEQEHVLEGVWDDEVMVDAGDALETTGREEKMVGVNGRVERVKVNARVRQVQHVRPPNKRKKSERIIKMKLVKNVRGEGSSPARAMDLD</sequence>
<gene>
    <name evidence="2" type="ORF">LVIROSA_LOCUS27219</name>
</gene>
<feature type="compositionally biased region" description="Acidic residues" evidence="1">
    <location>
        <begin position="49"/>
        <end position="70"/>
    </location>
</feature>
<comment type="caution">
    <text evidence="2">The sequence shown here is derived from an EMBL/GenBank/DDBJ whole genome shotgun (WGS) entry which is preliminary data.</text>
</comment>
<name>A0AAU9NT95_9ASTR</name>
<evidence type="ECO:0000256" key="1">
    <source>
        <dbReference type="SAM" id="MobiDB-lite"/>
    </source>
</evidence>
<reference evidence="2 3" key="1">
    <citation type="submission" date="2022-01" db="EMBL/GenBank/DDBJ databases">
        <authorList>
            <person name="Xiong W."/>
            <person name="Schranz E."/>
        </authorList>
    </citation>
    <scope>NUCLEOTIDE SEQUENCE [LARGE SCALE GENOMIC DNA]</scope>
</reference>